<gene>
    <name evidence="3" type="ORF">CRI94_05275</name>
</gene>
<keyword evidence="1 3" id="KW-0378">Hydrolase</keyword>
<protein>
    <submittedName>
        <fullName evidence="3">Alpha/beta hydrolase</fullName>
    </submittedName>
</protein>
<evidence type="ECO:0000313" key="4">
    <source>
        <dbReference type="Proteomes" id="UP000220102"/>
    </source>
</evidence>
<dbReference type="PANTHER" id="PTHR46118">
    <property type="entry name" value="PROTEIN ABHD11"/>
    <property type="match status" value="1"/>
</dbReference>
<dbReference type="SUPFAM" id="SSF53474">
    <property type="entry name" value="alpha/beta-Hydrolases"/>
    <property type="match status" value="1"/>
</dbReference>
<dbReference type="GO" id="GO:0016787">
    <property type="term" value="F:hydrolase activity"/>
    <property type="evidence" value="ECO:0007669"/>
    <property type="project" value="UniProtKB-KW"/>
</dbReference>
<dbReference type="InterPro" id="IPR000639">
    <property type="entry name" value="Epox_hydrolase-like"/>
</dbReference>
<dbReference type="PRINTS" id="PR00412">
    <property type="entry name" value="EPOXHYDRLASE"/>
</dbReference>
<proteinExistence type="predicted"/>
<evidence type="ECO:0000256" key="1">
    <source>
        <dbReference type="ARBA" id="ARBA00022801"/>
    </source>
</evidence>
<dbReference type="AlphaFoldDB" id="A0A2A8D1B7"/>
<dbReference type="RefSeq" id="WP_098074617.1">
    <property type="nucleotide sequence ID" value="NZ_PDEQ01000002.1"/>
</dbReference>
<keyword evidence="4" id="KW-1185">Reference proteome</keyword>
<evidence type="ECO:0000259" key="2">
    <source>
        <dbReference type="Pfam" id="PF00561"/>
    </source>
</evidence>
<dbReference type="EMBL" id="PDEQ01000002">
    <property type="protein sequence ID" value="PEN14438.1"/>
    <property type="molecule type" value="Genomic_DNA"/>
</dbReference>
<sequence length="259" mass="29211">MDLHYAEYGDEGPALIILHGLLGAHGNWHTLSRTRFSEHSQVYAVDQRNHGESPHSDQFDYDVMAVDTRDFIEQHHLGTATLLGHSMGGKTAMQTALTYPDIVDRLIVVDMSPRSYPPSHEPLLNALQRIDPTDYNDRSAIDDVLAKDVPSFSIRQFLLKNLDYDRDAEHYRWKMNLPVIAANYGQVNKPVQADQPFDKPALFIRGGTSSYVQDEDMDRINELFPQAELVTVEGAGHWVHAEKPTELADAVESFINQTA</sequence>
<dbReference type="Proteomes" id="UP000220102">
    <property type="component" value="Unassembled WGS sequence"/>
</dbReference>
<reference evidence="3 4" key="1">
    <citation type="submission" date="2017-10" db="EMBL/GenBank/DDBJ databases">
        <title>Draft genome of Longibacter Salinarum.</title>
        <authorList>
            <person name="Goh K.M."/>
            <person name="Shamsir M.S."/>
            <person name="Lim S.W."/>
        </authorList>
    </citation>
    <scope>NUCLEOTIDE SEQUENCE [LARGE SCALE GENOMIC DNA]</scope>
    <source>
        <strain evidence="3 4">KCTC 52045</strain>
    </source>
</reference>
<dbReference type="OrthoDB" id="9808398at2"/>
<feature type="domain" description="AB hydrolase-1" evidence="2">
    <location>
        <begin position="13"/>
        <end position="244"/>
    </location>
</feature>
<name>A0A2A8D1B7_9BACT</name>
<accession>A0A2A8D1B7</accession>
<dbReference type="InterPro" id="IPR029058">
    <property type="entry name" value="AB_hydrolase_fold"/>
</dbReference>
<dbReference type="PANTHER" id="PTHR46118:SF4">
    <property type="entry name" value="PROTEIN ABHD11"/>
    <property type="match status" value="1"/>
</dbReference>
<dbReference type="InterPro" id="IPR000073">
    <property type="entry name" value="AB_hydrolase_1"/>
</dbReference>
<evidence type="ECO:0000313" key="3">
    <source>
        <dbReference type="EMBL" id="PEN14438.1"/>
    </source>
</evidence>
<dbReference type="Pfam" id="PF00561">
    <property type="entry name" value="Abhydrolase_1"/>
    <property type="match status" value="1"/>
</dbReference>
<dbReference type="Gene3D" id="3.40.50.1820">
    <property type="entry name" value="alpha/beta hydrolase"/>
    <property type="match status" value="1"/>
</dbReference>
<comment type="caution">
    <text evidence="3">The sequence shown here is derived from an EMBL/GenBank/DDBJ whole genome shotgun (WGS) entry which is preliminary data.</text>
</comment>
<organism evidence="3 4">
    <name type="scientific">Longibacter salinarum</name>
    <dbReference type="NCBI Taxonomy" id="1850348"/>
    <lineage>
        <taxon>Bacteria</taxon>
        <taxon>Pseudomonadati</taxon>
        <taxon>Rhodothermota</taxon>
        <taxon>Rhodothermia</taxon>
        <taxon>Rhodothermales</taxon>
        <taxon>Salisaetaceae</taxon>
        <taxon>Longibacter</taxon>
    </lineage>
</organism>